<dbReference type="Proteomes" id="UP000011135">
    <property type="component" value="Unassembled WGS sequence"/>
</dbReference>
<name>L8JIE6_9BACT</name>
<accession>L8JIE6</accession>
<dbReference type="STRING" id="1237149.C900_01253"/>
<dbReference type="EMBL" id="AMZN01000164">
    <property type="protein sequence ID" value="ELR68028.1"/>
    <property type="molecule type" value="Genomic_DNA"/>
</dbReference>
<dbReference type="RefSeq" id="WP_009583764.1">
    <property type="nucleotide sequence ID" value="NZ_AMZN01000164.1"/>
</dbReference>
<organism evidence="1 2">
    <name type="scientific">Fulvivirga imtechensis AK7</name>
    <dbReference type="NCBI Taxonomy" id="1237149"/>
    <lineage>
        <taxon>Bacteria</taxon>
        <taxon>Pseudomonadati</taxon>
        <taxon>Bacteroidota</taxon>
        <taxon>Cytophagia</taxon>
        <taxon>Cytophagales</taxon>
        <taxon>Fulvivirgaceae</taxon>
        <taxon>Fulvivirga</taxon>
    </lineage>
</organism>
<proteinExistence type="predicted"/>
<reference evidence="1 2" key="1">
    <citation type="submission" date="2012-12" db="EMBL/GenBank/DDBJ databases">
        <title>Genome assembly of Fulvivirga imtechensis AK7.</title>
        <authorList>
            <person name="Nupur N."/>
            <person name="Khatri I."/>
            <person name="Kumar R."/>
            <person name="Subramanian S."/>
            <person name="Pinnaka A."/>
        </authorList>
    </citation>
    <scope>NUCLEOTIDE SEQUENCE [LARGE SCALE GENOMIC DNA]</scope>
    <source>
        <strain evidence="1 2">AK7</strain>
    </source>
</reference>
<dbReference type="eggNOG" id="COG3137">
    <property type="taxonomic scope" value="Bacteria"/>
</dbReference>
<gene>
    <name evidence="1" type="ORF">C900_01253</name>
</gene>
<dbReference type="Pfam" id="PF04338">
    <property type="entry name" value="DUF481"/>
    <property type="match status" value="1"/>
</dbReference>
<dbReference type="InterPro" id="IPR007433">
    <property type="entry name" value="DUF481"/>
</dbReference>
<dbReference type="AlphaFoldDB" id="L8JIE6"/>
<evidence type="ECO:0008006" key="3">
    <source>
        <dbReference type="Google" id="ProtNLM"/>
    </source>
</evidence>
<evidence type="ECO:0000313" key="1">
    <source>
        <dbReference type="EMBL" id="ELR68028.1"/>
    </source>
</evidence>
<keyword evidence="2" id="KW-1185">Reference proteome</keyword>
<sequence length="264" mass="30341">MNKLATIFIILICSAVCQSQILKIDKGNIHSDSSGYFMGAVNLNFNINNRSATAEKDIKFVGLEANADVAYIADKHAYILINKINYFKSTGGPLLSTGYAHFRTNFLRRKKLSYESFTQIQYDDGRNMPFRFLLGAGIKYRLASTEKAQLFIGIGGMFEKENWKSIEDEHKIIKKEIWKTTNYINGKIRFNEHVSFNTVFYYQGGYDEESELFRSRISGDVVLQMELSQRLSFTTTFTAQYEDKPIISINNFVYSLTNGLKWSF</sequence>
<protein>
    <recommendedName>
        <fullName evidence="3">DUF481 domain-containing protein</fullName>
    </recommendedName>
</protein>
<evidence type="ECO:0000313" key="2">
    <source>
        <dbReference type="Proteomes" id="UP000011135"/>
    </source>
</evidence>
<dbReference type="OrthoDB" id="6118633at2"/>
<comment type="caution">
    <text evidence="1">The sequence shown here is derived from an EMBL/GenBank/DDBJ whole genome shotgun (WGS) entry which is preliminary data.</text>
</comment>